<sequence>MLFFVANTNATNRDFLGAREAVAAKGGKELFNFGGSAGRHMAEPGRAVPVQILEQAIKGSKGGRRP</sequence>
<dbReference type="AlphaFoldDB" id="A0A1H4D7S0"/>
<dbReference type="EMBL" id="FNQY01000049">
    <property type="protein sequence ID" value="SEA68500.1"/>
    <property type="molecule type" value="Genomic_DNA"/>
</dbReference>
<reference evidence="1 2" key="1">
    <citation type="submission" date="2016-10" db="EMBL/GenBank/DDBJ databases">
        <authorList>
            <person name="de Groot N.N."/>
        </authorList>
    </citation>
    <scope>NUCLEOTIDE SEQUENCE [LARGE SCALE GENOMIC DNA]</scope>
    <source>
        <strain evidence="1 2">Vu-144</strain>
    </source>
</reference>
<organism evidence="1 2">
    <name type="scientific">Arachidicoccus rhizosphaerae</name>
    <dbReference type="NCBI Taxonomy" id="551991"/>
    <lineage>
        <taxon>Bacteria</taxon>
        <taxon>Pseudomonadati</taxon>
        <taxon>Bacteroidota</taxon>
        <taxon>Chitinophagia</taxon>
        <taxon>Chitinophagales</taxon>
        <taxon>Chitinophagaceae</taxon>
        <taxon>Arachidicoccus</taxon>
    </lineage>
</organism>
<gene>
    <name evidence="1" type="ORF">SAMN05192529_1494</name>
</gene>
<dbReference type="STRING" id="551991.SAMN05192529_1494"/>
<protein>
    <submittedName>
        <fullName evidence="1">Uncharacterized protein</fullName>
    </submittedName>
</protein>
<accession>A0A1H4D7S0</accession>
<evidence type="ECO:0000313" key="1">
    <source>
        <dbReference type="EMBL" id="SEA68500.1"/>
    </source>
</evidence>
<keyword evidence="2" id="KW-1185">Reference proteome</keyword>
<dbReference type="Proteomes" id="UP000199041">
    <property type="component" value="Unassembled WGS sequence"/>
</dbReference>
<proteinExistence type="predicted"/>
<evidence type="ECO:0000313" key="2">
    <source>
        <dbReference type="Proteomes" id="UP000199041"/>
    </source>
</evidence>
<name>A0A1H4D7S0_9BACT</name>